<evidence type="ECO:0000259" key="4">
    <source>
        <dbReference type="PROSITE" id="PS50234"/>
    </source>
</evidence>
<evidence type="ECO:0000313" key="5">
    <source>
        <dbReference type="EMBL" id="GHA84655.1"/>
    </source>
</evidence>
<evidence type="ECO:0000313" key="6">
    <source>
        <dbReference type="Proteomes" id="UP000646426"/>
    </source>
</evidence>
<feature type="transmembrane region" description="Helical" evidence="3">
    <location>
        <begin position="14"/>
        <end position="30"/>
    </location>
</feature>
<feature type="compositionally biased region" description="Basic and acidic residues" evidence="2">
    <location>
        <begin position="529"/>
        <end position="546"/>
    </location>
</feature>
<feature type="region of interest" description="Disordered" evidence="2">
    <location>
        <begin position="424"/>
        <end position="570"/>
    </location>
</feature>
<keyword evidence="3" id="KW-0812">Transmembrane</keyword>
<gene>
    <name evidence="5" type="ORF">GCM10007067_23250</name>
</gene>
<dbReference type="SUPFAM" id="SSF48452">
    <property type="entry name" value="TPR-like"/>
    <property type="match status" value="1"/>
</dbReference>
<dbReference type="PANTHER" id="PTHR22550">
    <property type="entry name" value="SPORE GERMINATION PROTEIN"/>
    <property type="match status" value="1"/>
</dbReference>
<reference evidence="5" key="2">
    <citation type="submission" date="2020-09" db="EMBL/GenBank/DDBJ databases">
        <authorList>
            <person name="Sun Q."/>
            <person name="Kim S."/>
        </authorList>
    </citation>
    <scope>NUCLEOTIDE SEQUENCE</scope>
    <source>
        <strain evidence="5">KCTC 23077</strain>
    </source>
</reference>
<dbReference type="SMART" id="SM00327">
    <property type="entry name" value="VWA"/>
    <property type="match status" value="1"/>
</dbReference>
<dbReference type="InterPro" id="IPR036465">
    <property type="entry name" value="vWFA_dom_sf"/>
</dbReference>
<evidence type="ECO:0000256" key="3">
    <source>
        <dbReference type="SAM" id="Phobius"/>
    </source>
</evidence>
<organism evidence="5 6">
    <name type="scientific">Cognatilysobacter bugurensis</name>
    <dbReference type="NCBI Taxonomy" id="543356"/>
    <lineage>
        <taxon>Bacteria</taxon>
        <taxon>Pseudomonadati</taxon>
        <taxon>Pseudomonadota</taxon>
        <taxon>Gammaproteobacteria</taxon>
        <taxon>Lysobacterales</taxon>
        <taxon>Lysobacteraceae</taxon>
        <taxon>Cognatilysobacter</taxon>
    </lineage>
</organism>
<dbReference type="Pfam" id="PF00515">
    <property type="entry name" value="TPR_1"/>
    <property type="match status" value="1"/>
</dbReference>
<dbReference type="InterPro" id="IPR011990">
    <property type="entry name" value="TPR-like_helical_dom_sf"/>
</dbReference>
<keyword evidence="3" id="KW-1133">Transmembrane helix</keyword>
<keyword evidence="3" id="KW-0472">Membrane</keyword>
<feature type="compositionally biased region" description="Basic and acidic residues" evidence="2">
    <location>
        <begin position="434"/>
        <end position="449"/>
    </location>
</feature>
<feature type="repeat" description="TPR" evidence="1">
    <location>
        <begin position="378"/>
        <end position="411"/>
    </location>
</feature>
<proteinExistence type="predicted"/>
<dbReference type="Gene3D" id="1.25.40.10">
    <property type="entry name" value="Tetratricopeptide repeat domain"/>
    <property type="match status" value="1"/>
</dbReference>
<dbReference type="RefSeq" id="WP_189456752.1">
    <property type="nucleotide sequence ID" value="NZ_BMYD01000004.1"/>
</dbReference>
<sequence>MSLELGALHLLRPQWLWALLALPLLAWWWTRASRAREPWRDAIDAHLQPHLLEAPARSRRWAGPALVAASFVLSVIALAGPSLREVERPLAQGGTPLVIAVDLSSAALAPDLPPSRLAQARGEITRLLEARDGAPVALIAYADDAFTVAPLTEDAANVALFLDALAPEVMPVDGRNTARAIEHAVELLRRADQTSGDIVLLTGEADPAARDAAAAAAQAGHRVSVLGLGSPTGALVRTRDGAVRAVRLEADALRGLARAGDGEFAALQPGDADLRSLGLLDPGRAADARGEGGTRVREDQGYWLLPPLMLLGLLALRHRAGLAVLVLFAVLPWSPAHAVQWWERPDQAAHERIEAGNEAYRRGEFDAAAALYRSVDSADAHYNRGNALARQGQYREAITAYDAALAREPGMPDAIANRRAVAAALKRKPPPGPKSDKPKQGSGEGEKKPGSKGPAGQADSPPPEPSGDADPQNSKNKPQPSPKPDDASARDRQREADAAQRERMRRAMQQQGGEKPRPDQAPPPAETPAQRERRIANEAWLRRVPDEPGGLLRAKFRLEHERRQQQEPTP</sequence>
<dbReference type="SUPFAM" id="SSF53300">
    <property type="entry name" value="vWA-like"/>
    <property type="match status" value="1"/>
</dbReference>
<dbReference type="AlphaFoldDB" id="A0A918T1I5"/>
<evidence type="ECO:0000256" key="2">
    <source>
        <dbReference type="SAM" id="MobiDB-lite"/>
    </source>
</evidence>
<dbReference type="PROSITE" id="PS50005">
    <property type="entry name" value="TPR"/>
    <property type="match status" value="1"/>
</dbReference>
<dbReference type="InterPro" id="IPR019734">
    <property type="entry name" value="TPR_rpt"/>
</dbReference>
<keyword evidence="1" id="KW-0802">TPR repeat</keyword>
<dbReference type="PROSITE" id="PS50234">
    <property type="entry name" value="VWFA"/>
    <property type="match status" value="1"/>
</dbReference>
<evidence type="ECO:0000256" key="1">
    <source>
        <dbReference type="PROSITE-ProRule" id="PRU00339"/>
    </source>
</evidence>
<feature type="domain" description="VWFA" evidence="4">
    <location>
        <begin position="96"/>
        <end position="283"/>
    </location>
</feature>
<feature type="transmembrane region" description="Helical" evidence="3">
    <location>
        <begin position="61"/>
        <end position="80"/>
    </location>
</feature>
<dbReference type="Proteomes" id="UP000646426">
    <property type="component" value="Unassembled WGS sequence"/>
</dbReference>
<dbReference type="Gene3D" id="3.40.50.410">
    <property type="entry name" value="von Willebrand factor, type A domain"/>
    <property type="match status" value="1"/>
</dbReference>
<dbReference type="EMBL" id="BMYD01000004">
    <property type="protein sequence ID" value="GHA84655.1"/>
    <property type="molecule type" value="Genomic_DNA"/>
</dbReference>
<dbReference type="PROSITE" id="PS50293">
    <property type="entry name" value="TPR_REGION"/>
    <property type="match status" value="1"/>
</dbReference>
<feature type="compositionally biased region" description="Basic and acidic residues" evidence="2">
    <location>
        <begin position="483"/>
        <end position="502"/>
    </location>
</feature>
<dbReference type="InterPro" id="IPR002035">
    <property type="entry name" value="VWF_A"/>
</dbReference>
<keyword evidence="6" id="KW-1185">Reference proteome</keyword>
<dbReference type="Pfam" id="PF13519">
    <property type="entry name" value="VWA_2"/>
    <property type="match status" value="1"/>
</dbReference>
<dbReference type="PANTHER" id="PTHR22550:SF14">
    <property type="entry name" value="VWFA DOMAIN-CONTAINING PROTEIN"/>
    <property type="match status" value="1"/>
</dbReference>
<reference evidence="5" key="1">
    <citation type="journal article" date="2014" name="Int. J. Syst. Evol. Microbiol.">
        <title>Complete genome sequence of Corynebacterium casei LMG S-19264T (=DSM 44701T), isolated from a smear-ripened cheese.</title>
        <authorList>
            <consortium name="US DOE Joint Genome Institute (JGI-PGF)"/>
            <person name="Walter F."/>
            <person name="Albersmeier A."/>
            <person name="Kalinowski J."/>
            <person name="Ruckert C."/>
        </authorList>
    </citation>
    <scope>NUCLEOTIDE SEQUENCE</scope>
    <source>
        <strain evidence="5">KCTC 23077</strain>
    </source>
</reference>
<name>A0A918T1I5_9GAMM</name>
<accession>A0A918T1I5</accession>
<dbReference type="InterPro" id="IPR050768">
    <property type="entry name" value="UPF0353/GerABKA_families"/>
</dbReference>
<comment type="caution">
    <text evidence="5">The sequence shown here is derived from an EMBL/GenBank/DDBJ whole genome shotgun (WGS) entry which is preliminary data.</text>
</comment>
<dbReference type="SMART" id="SM00028">
    <property type="entry name" value="TPR"/>
    <property type="match status" value="1"/>
</dbReference>
<protein>
    <submittedName>
        <fullName evidence="5">Membrane protein</fullName>
    </submittedName>
</protein>
<feature type="compositionally biased region" description="Basic and acidic residues" evidence="2">
    <location>
        <begin position="556"/>
        <end position="570"/>
    </location>
</feature>